<dbReference type="Gramene" id="CMS456CT">
    <property type="protein sequence ID" value="CMS456CT"/>
    <property type="gene ID" value="CMS456C"/>
</dbReference>
<feature type="region of interest" description="Disordered" evidence="1">
    <location>
        <begin position="186"/>
        <end position="226"/>
    </location>
</feature>
<feature type="region of interest" description="Disordered" evidence="1">
    <location>
        <begin position="1"/>
        <end position="25"/>
    </location>
</feature>
<dbReference type="RefSeq" id="XP_005539044.1">
    <property type="nucleotide sequence ID" value="XM_005538987.1"/>
</dbReference>
<dbReference type="InterPro" id="IPR012459">
    <property type="entry name" value="Rrp15"/>
</dbReference>
<evidence type="ECO:0000313" key="2">
    <source>
        <dbReference type="EMBL" id="BAM83008.1"/>
    </source>
</evidence>
<dbReference type="KEGG" id="cme:CYME_CMS456C"/>
<dbReference type="Pfam" id="PF07890">
    <property type="entry name" value="Rrp15p"/>
    <property type="match status" value="1"/>
</dbReference>
<dbReference type="Proteomes" id="UP000007014">
    <property type="component" value="Chromosome 19"/>
</dbReference>
<dbReference type="GO" id="GO:0006364">
    <property type="term" value="P:rRNA processing"/>
    <property type="evidence" value="ECO:0007669"/>
    <property type="project" value="InterPro"/>
</dbReference>
<reference evidence="2 3" key="1">
    <citation type="journal article" date="2004" name="Nature">
        <title>Genome sequence of the ultrasmall unicellular red alga Cyanidioschyzon merolae 10D.</title>
        <authorList>
            <person name="Matsuzaki M."/>
            <person name="Misumi O."/>
            <person name="Shin-i T."/>
            <person name="Maruyama S."/>
            <person name="Takahara M."/>
            <person name="Miyagishima S."/>
            <person name="Mori T."/>
            <person name="Nishida K."/>
            <person name="Yagisawa F."/>
            <person name="Nishida K."/>
            <person name="Yoshida Y."/>
            <person name="Nishimura Y."/>
            <person name="Nakao S."/>
            <person name="Kobayashi T."/>
            <person name="Momoyama Y."/>
            <person name="Higashiyama T."/>
            <person name="Minoda A."/>
            <person name="Sano M."/>
            <person name="Nomoto H."/>
            <person name="Oishi K."/>
            <person name="Hayashi H."/>
            <person name="Ohta F."/>
            <person name="Nishizaka S."/>
            <person name="Haga S."/>
            <person name="Miura S."/>
            <person name="Morishita T."/>
            <person name="Kabeya Y."/>
            <person name="Terasawa K."/>
            <person name="Suzuki Y."/>
            <person name="Ishii Y."/>
            <person name="Asakawa S."/>
            <person name="Takano H."/>
            <person name="Ohta N."/>
            <person name="Kuroiwa H."/>
            <person name="Tanaka K."/>
            <person name="Shimizu N."/>
            <person name="Sugano S."/>
            <person name="Sato N."/>
            <person name="Nozaki H."/>
            <person name="Ogasawara N."/>
            <person name="Kohara Y."/>
            <person name="Kuroiwa T."/>
        </authorList>
    </citation>
    <scope>NUCLEOTIDE SEQUENCE [LARGE SCALE GENOMIC DNA]</scope>
    <source>
        <strain evidence="2 3">10D</strain>
    </source>
</reference>
<dbReference type="GeneID" id="16997556"/>
<dbReference type="HOGENOM" id="CLU_1226353_0_0_1"/>
<evidence type="ECO:0000313" key="3">
    <source>
        <dbReference type="Proteomes" id="UP000007014"/>
    </source>
</evidence>
<organism evidence="2 3">
    <name type="scientific">Cyanidioschyzon merolae (strain NIES-3377 / 10D)</name>
    <name type="common">Unicellular red alga</name>
    <dbReference type="NCBI Taxonomy" id="280699"/>
    <lineage>
        <taxon>Eukaryota</taxon>
        <taxon>Rhodophyta</taxon>
        <taxon>Bangiophyceae</taxon>
        <taxon>Cyanidiales</taxon>
        <taxon>Cyanidiaceae</taxon>
        <taxon>Cyanidioschyzon</taxon>
    </lineage>
</organism>
<name>M1VM65_CYAM1</name>
<accession>M1VM65</accession>
<gene>
    <name evidence="2" type="ORF">CYME_CMS456C</name>
</gene>
<dbReference type="OrthoDB" id="10609501at2759"/>
<proteinExistence type="predicted"/>
<feature type="region of interest" description="Disordered" evidence="1">
    <location>
        <begin position="41"/>
        <end position="60"/>
    </location>
</feature>
<dbReference type="AlphaFoldDB" id="M1VM65"/>
<keyword evidence="3" id="KW-1185">Reference proteome</keyword>
<sequence>MASAPKRLRGRQGPLPARSPQALDDHARKLLVSKLKEVIRTDDSEHAVASPSPRPPAHAAKDALSLDAQTEALQARWKRTRRLARQQLGYRRLPDPSEDVELELSLLRTATRGTVQLFNLIQERRAAQAKASDVRARAERSRLLEARSRSFQASLSIPSLSLSSSSNLGQPDTSYGWQAFSEHFLLPETTDDRRDSEASSLSTTAAAQETPFDAASASEGDMSASE</sequence>
<feature type="compositionally biased region" description="Low complexity" evidence="1">
    <location>
        <begin position="198"/>
        <end position="210"/>
    </location>
</feature>
<protein>
    <submittedName>
        <fullName evidence="2">Uncharacterized protein</fullName>
    </submittedName>
</protein>
<dbReference type="EMBL" id="AP006501">
    <property type="protein sequence ID" value="BAM83008.1"/>
    <property type="molecule type" value="Genomic_DNA"/>
</dbReference>
<reference evidence="2 3" key="2">
    <citation type="journal article" date="2007" name="BMC Biol.">
        <title>A 100%-complete sequence reveals unusually simple genomic features in the hot-spring red alga Cyanidioschyzon merolae.</title>
        <authorList>
            <person name="Nozaki H."/>
            <person name="Takano H."/>
            <person name="Misumi O."/>
            <person name="Terasawa K."/>
            <person name="Matsuzaki M."/>
            <person name="Maruyama S."/>
            <person name="Nishida K."/>
            <person name="Yagisawa F."/>
            <person name="Yoshida Y."/>
            <person name="Fujiwara T."/>
            <person name="Takio S."/>
            <person name="Tamura K."/>
            <person name="Chung S.J."/>
            <person name="Nakamura S."/>
            <person name="Kuroiwa H."/>
            <person name="Tanaka K."/>
            <person name="Sato N."/>
            <person name="Kuroiwa T."/>
        </authorList>
    </citation>
    <scope>NUCLEOTIDE SEQUENCE [LARGE SCALE GENOMIC DNA]</scope>
    <source>
        <strain evidence="2 3">10D</strain>
    </source>
</reference>
<feature type="compositionally biased region" description="Basic residues" evidence="1">
    <location>
        <begin position="1"/>
        <end position="10"/>
    </location>
</feature>
<evidence type="ECO:0000256" key="1">
    <source>
        <dbReference type="SAM" id="MobiDB-lite"/>
    </source>
</evidence>